<dbReference type="GO" id="GO:0004497">
    <property type="term" value="F:monooxygenase activity"/>
    <property type="evidence" value="ECO:0007669"/>
    <property type="project" value="InterPro"/>
</dbReference>
<keyword evidence="4" id="KW-1185">Reference proteome</keyword>
<dbReference type="GO" id="GO:0005506">
    <property type="term" value="F:iron ion binding"/>
    <property type="evidence" value="ECO:0007669"/>
    <property type="project" value="InterPro"/>
</dbReference>
<dbReference type="GO" id="GO:0020037">
    <property type="term" value="F:heme binding"/>
    <property type="evidence" value="ECO:0007669"/>
    <property type="project" value="InterPro"/>
</dbReference>
<evidence type="ECO:0000256" key="2">
    <source>
        <dbReference type="SAM" id="Phobius"/>
    </source>
</evidence>
<keyword evidence="2" id="KW-0472">Membrane</keyword>
<dbReference type="Gene3D" id="1.10.630.10">
    <property type="entry name" value="Cytochrome P450"/>
    <property type="match status" value="1"/>
</dbReference>
<evidence type="ECO:0000313" key="4">
    <source>
        <dbReference type="Proteomes" id="UP000052978"/>
    </source>
</evidence>
<dbReference type="PANTHER" id="PTHR24291:SF193">
    <property type="entry name" value="CYTOCHROME P450 4V2"/>
    <property type="match status" value="1"/>
</dbReference>
<dbReference type="PANTHER" id="PTHR24291">
    <property type="entry name" value="CYTOCHROME P450 FAMILY 4"/>
    <property type="match status" value="1"/>
</dbReference>
<dbReference type="eggNOG" id="KOG0157">
    <property type="taxonomic scope" value="Eukaryota"/>
</dbReference>
<keyword evidence="2" id="KW-1133">Transmembrane helix</keyword>
<accession>S7MS55</accession>
<comment type="similarity">
    <text evidence="1">Belongs to the cytochrome P450 family.</text>
</comment>
<evidence type="ECO:0000313" key="3">
    <source>
        <dbReference type="EMBL" id="EPQ07284.1"/>
    </source>
</evidence>
<sequence length="192" mass="21807">MVAVWLVHVGQKLLLWGALSAVSLACATLILSFLQMMASYAYNWLQMRPIPTIPGAYPFLGHLLMLERGGKEFFQQLIHYSEEYRHVPMLKLWLGTVPVIATDKAETVEVINERANEIKRDEEGKSDDKGTTLSNRKRKAFLDLLLNVMDHEGNKLSLEAIREEVDTFMFEVFCVVMLVSGIIIKKITVPVI</sequence>
<feature type="transmembrane region" description="Helical" evidence="2">
    <location>
        <begin position="13"/>
        <end position="34"/>
    </location>
</feature>
<dbReference type="SUPFAM" id="SSF48264">
    <property type="entry name" value="Cytochrome P450"/>
    <property type="match status" value="1"/>
</dbReference>
<proteinExistence type="inferred from homology"/>
<dbReference type="EMBL" id="KE162176">
    <property type="protein sequence ID" value="EPQ07284.1"/>
    <property type="molecule type" value="Genomic_DNA"/>
</dbReference>
<organism evidence="3 4">
    <name type="scientific">Myotis brandtii</name>
    <name type="common">Brandt's bat</name>
    <dbReference type="NCBI Taxonomy" id="109478"/>
    <lineage>
        <taxon>Eukaryota</taxon>
        <taxon>Metazoa</taxon>
        <taxon>Chordata</taxon>
        <taxon>Craniata</taxon>
        <taxon>Vertebrata</taxon>
        <taxon>Euteleostomi</taxon>
        <taxon>Mammalia</taxon>
        <taxon>Eutheria</taxon>
        <taxon>Laurasiatheria</taxon>
        <taxon>Chiroptera</taxon>
        <taxon>Yangochiroptera</taxon>
        <taxon>Vespertilionidae</taxon>
        <taxon>Myotis</taxon>
    </lineage>
</organism>
<keyword evidence="2" id="KW-0812">Transmembrane</keyword>
<gene>
    <name evidence="3" type="ORF">D623_10001820</name>
</gene>
<dbReference type="GO" id="GO:0016705">
    <property type="term" value="F:oxidoreductase activity, acting on paired donors, with incorporation or reduction of molecular oxygen"/>
    <property type="evidence" value="ECO:0007669"/>
    <property type="project" value="InterPro"/>
</dbReference>
<dbReference type="InterPro" id="IPR036396">
    <property type="entry name" value="Cyt_P450_sf"/>
</dbReference>
<dbReference type="InterPro" id="IPR050196">
    <property type="entry name" value="Cytochrome_P450_Monoox"/>
</dbReference>
<protein>
    <submittedName>
        <fullName evidence="3">Cytochrome P450 4V2</fullName>
    </submittedName>
</protein>
<name>S7MS55_MYOBR</name>
<evidence type="ECO:0000256" key="1">
    <source>
        <dbReference type="ARBA" id="ARBA00010617"/>
    </source>
</evidence>
<dbReference type="AlphaFoldDB" id="S7MS55"/>
<reference evidence="3 4" key="1">
    <citation type="journal article" date="2013" name="Nat. Commun.">
        <title>Genome analysis reveals insights into physiology and longevity of the Brandt's bat Myotis brandtii.</title>
        <authorList>
            <person name="Seim I."/>
            <person name="Fang X."/>
            <person name="Xiong Z."/>
            <person name="Lobanov A.V."/>
            <person name="Huang Z."/>
            <person name="Ma S."/>
            <person name="Feng Y."/>
            <person name="Turanov A.A."/>
            <person name="Zhu Y."/>
            <person name="Lenz T.L."/>
            <person name="Gerashchenko M.V."/>
            <person name="Fan D."/>
            <person name="Hee Yim S."/>
            <person name="Yao X."/>
            <person name="Jordan D."/>
            <person name="Xiong Y."/>
            <person name="Ma Y."/>
            <person name="Lyapunov A.N."/>
            <person name="Chen G."/>
            <person name="Kulakova O.I."/>
            <person name="Sun Y."/>
            <person name="Lee S.G."/>
            <person name="Bronson R.T."/>
            <person name="Moskalev A.A."/>
            <person name="Sunyaev S.R."/>
            <person name="Zhang G."/>
            <person name="Krogh A."/>
            <person name="Wang J."/>
            <person name="Gladyshev V.N."/>
        </authorList>
    </citation>
    <scope>NUCLEOTIDE SEQUENCE [LARGE SCALE GENOMIC DNA]</scope>
</reference>
<dbReference type="Proteomes" id="UP000052978">
    <property type="component" value="Unassembled WGS sequence"/>
</dbReference>